<evidence type="ECO:0000313" key="2">
    <source>
        <dbReference type="EMBL" id="KAK5972747.1"/>
    </source>
</evidence>
<comment type="caution">
    <text evidence="2">The sequence shown here is derived from an EMBL/GenBank/DDBJ whole genome shotgun (WGS) entry which is preliminary data.</text>
</comment>
<reference evidence="2 3" key="1">
    <citation type="submission" date="2019-10" db="EMBL/GenBank/DDBJ databases">
        <title>Assembly and Annotation for the nematode Trichostrongylus colubriformis.</title>
        <authorList>
            <person name="Martin J."/>
        </authorList>
    </citation>
    <scope>NUCLEOTIDE SEQUENCE [LARGE SCALE GENOMIC DNA]</scope>
    <source>
        <strain evidence="2">G859</strain>
        <tissue evidence="2">Whole worm</tissue>
    </source>
</reference>
<dbReference type="EMBL" id="WIXE01016340">
    <property type="protein sequence ID" value="KAK5972747.1"/>
    <property type="molecule type" value="Genomic_DNA"/>
</dbReference>
<protein>
    <submittedName>
        <fullName evidence="2">Sulfur globule protein CV2 domain protein</fullName>
    </submittedName>
</protein>
<organism evidence="2 3">
    <name type="scientific">Trichostrongylus colubriformis</name>
    <name type="common">Black scour worm</name>
    <dbReference type="NCBI Taxonomy" id="6319"/>
    <lineage>
        <taxon>Eukaryota</taxon>
        <taxon>Metazoa</taxon>
        <taxon>Ecdysozoa</taxon>
        <taxon>Nematoda</taxon>
        <taxon>Chromadorea</taxon>
        <taxon>Rhabditida</taxon>
        <taxon>Rhabditina</taxon>
        <taxon>Rhabditomorpha</taxon>
        <taxon>Strongyloidea</taxon>
        <taxon>Trichostrongylidae</taxon>
        <taxon>Trichostrongylus</taxon>
    </lineage>
</organism>
<evidence type="ECO:0000256" key="1">
    <source>
        <dbReference type="SAM" id="SignalP"/>
    </source>
</evidence>
<dbReference type="Proteomes" id="UP001331761">
    <property type="component" value="Unassembled WGS sequence"/>
</dbReference>
<feature type="chain" id="PRO_5043007424" evidence="1">
    <location>
        <begin position="19"/>
        <end position="89"/>
    </location>
</feature>
<accession>A0AAN8FEU4</accession>
<name>A0AAN8FEU4_TRICO</name>
<evidence type="ECO:0000313" key="3">
    <source>
        <dbReference type="Proteomes" id="UP001331761"/>
    </source>
</evidence>
<gene>
    <name evidence="2" type="ORF">GCK32_021339</name>
</gene>
<sequence length="89" mass="9949">MNTFTLLLLCVAVVGVWGAVREKRQQRTVIQRTVVSNYGGQGFNRQPPYGGFGNSWNANPWGAGFNRGPFVGQFNQEHSLLDAKEAIWH</sequence>
<feature type="signal peptide" evidence="1">
    <location>
        <begin position="1"/>
        <end position="18"/>
    </location>
</feature>
<proteinExistence type="predicted"/>
<dbReference type="AlphaFoldDB" id="A0AAN8FEU4"/>
<keyword evidence="1" id="KW-0732">Signal</keyword>
<keyword evidence="3" id="KW-1185">Reference proteome</keyword>